<dbReference type="EMBL" id="CP139965">
    <property type="protein sequence ID" value="WQD79769.1"/>
    <property type="molecule type" value="Genomic_DNA"/>
</dbReference>
<evidence type="ECO:0000313" key="4">
    <source>
        <dbReference type="Proteomes" id="UP001325479"/>
    </source>
</evidence>
<dbReference type="Gene3D" id="2.50.20.10">
    <property type="entry name" value="Lipoprotein localisation LolA/LolB/LppX"/>
    <property type="match status" value="1"/>
</dbReference>
<feature type="signal peptide" evidence="2">
    <location>
        <begin position="1"/>
        <end position="24"/>
    </location>
</feature>
<protein>
    <submittedName>
        <fullName evidence="3">Outer membrane lipoprotein carrier protein LolA</fullName>
    </submittedName>
</protein>
<dbReference type="SUPFAM" id="SSF89392">
    <property type="entry name" value="Prokaryotic lipoproteins and lipoprotein localization factors"/>
    <property type="match status" value="1"/>
</dbReference>
<dbReference type="CDD" id="cd16325">
    <property type="entry name" value="LolA"/>
    <property type="match status" value="1"/>
</dbReference>
<organism evidence="3 4">
    <name type="scientific">Paraburkholderia kururiensis</name>
    <dbReference type="NCBI Taxonomy" id="984307"/>
    <lineage>
        <taxon>Bacteria</taxon>
        <taxon>Pseudomonadati</taxon>
        <taxon>Pseudomonadota</taxon>
        <taxon>Betaproteobacteria</taxon>
        <taxon>Burkholderiales</taxon>
        <taxon>Burkholderiaceae</taxon>
        <taxon>Paraburkholderia</taxon>
    </lineage>
</organism>
<gene>
    <name evidence="3" type="ORF">U0042_08865</name>
</gene>
<accession>A0ABZ0WQT0</accession>
<dbReference type="Pfam" id="PF19574">
    <property type="entry name" value="LolA_3"/>
    <property type="match status" value="1"/>
</dbReference>
<keyword evidence="3" id="KW-0449">Lipoprotein</keyword>
<dbReference type="Proteomes" id="UP001325479">
    <property type="component" value="Chromosome"/>
</dbReference>
<evidence type="ECO:0000313" key="3">
    <source>
        <dbReference type="EMBL" id="WQD79769.1"/>
    </source>
</evidence>
<keyword evidence="1 2" id="KW-0732">Signal</keyword>
<keyword evidence="4" id="KW-1185">Reference proteome</keyword>
<name>A0ABZ0WQT0_9BURK</name>
<reference evidence="3 4" key="1">
    <citation type="submission" date="2023-12" db="EMBL/GenBank/DDBJ databases">
        <title>Genome sequencing and assembly of bacterial species from a model synthetic community.</title>
        <authorList>
            <person name="Hogle S.L."/>
        </authorList>
    </citation>
    <scope>NUCLEOTIDE SEQUENCE [LARGE SCALE GENOMIC DNA]</scope>
    <source>
        <strain evidence="3 4">HAMBI 2494</strain>
    </source>
</reference>
<dbReference type="InterPro" id="IPR004564">
    <property type="entry name" value="OM_lipoprot_carrier_LolA-like"/>
</dbReference>
<dbReference type="InterPro" id="IPR029046">
    <property type="entry name" value="LolA/LolB/LppX"/>
</dbReference>
<dbReference type="RefSeq" id="WP_114810627.1">
    <property type="nucleotide sequence ID" value="NZ_CP139965.1"/>
</dbReference>
<sequence length="232" mass="24112">MGTLKLRVRAVVALVALHVVASQAGATGTSAQNATGTAASAPSSASNDMALVSQIAAHLAKAKGVRTRFTQTQTLAAMKAPLVSTGSLLFFRERGAIWHIDTPYKATWVMTDAGIVSVDAAGTQTASRSAQGARAAGGISKMMRAMLAGDLSALYSQFDVEATGTPARWQMRLVPNQPQIAQSIASLQMSGGDYLRTLRIAHANGDVTQLDFEGSAAVSELTPAEHALFGAR</sequence>
<feature type="chain" id="PRO_5046370380" evidence="2">
    <location>
        <begin position="25"/>
        <end position="232"/>
    </location>
</feature>
<proteinExistence type="predicted"/>
<evidence type="ECO:0000256" key="1">
    <source>
        <dbReference type="ARBA" id="ARBA00022729"/>
    </source>
</evidence>
<evidence type="ECO:0000256" key="2">
    <source>
        <dbReference type="SAM" id="SignalP"/>
    </source>
</evidence>